<accession>F0ZW13</accession>
<dbReference type="SUPFAM" id="SSF56219">
    <property type="entry name" value="DNase I-like"/>
    <property type="match status" value="1"/>
</dbReference>
<dbReference type="InParanoid" id="F0ZW13"/>
<evidence type="ECO:0000256" key="1">
    <source>
        <dbReference type="ARBA" id="ARBA00004170"/>
    </source>
</evidence>
<dbReference type="KEGG" id="dpp:DICPUDRAFT_156222"/>
<name>F0ZW13_DICPU</name>
<feature type="domain" description="Inositol polyphosphate-related phosphatase" evidence="13">
    <location>
        <begin position="141"/>
        <end position="438"/>
    </location>
</feature>
<reference evidence="15" key="1">
    <citation type="journal article" date="2011" name="Genome Biol.">
        <title>Comparative genomics of the social amoebae Dictyostelium discoideum and Dictyostelium purpureum.</title>
        <authorList>
            <consortium name="US DOE Joint Genome Institute (JGI-PGF)"/>
            <person name="Sucgang R."/>
            <person name="Kuo A."/>
            <person name="Tian X."/>
            <person name="Salerno W."/>
            <person name="Parikh A."/>
            <person name="Feasley C.L."/>
            <person name="Dalin E."/>
            <person name="Tu H."/>
            <person name="Huang E."/>
            <person name="Barry K."/>
            <person name="Lindquist E."/>
            <person name="Shapiro H."/>
            <person name="Bruce D."/>
            <person name="Schmutz J."/>
            <person name="Salamov A."/>
            <person name="Fey P."/>
            <person name="Gaudet P."/>
            <person name="Anjard C."/>
            <person name="Babu M.M."/>
            <person name="Basu S."/>
            <person name="Bushmanova Y."/>
            <person name="van der Wel H."/>
            <person name="Katoh-Kurasawa M."/>
            <person name="Dinh C."/>
            <person name="Coutinho P.M."/>
            <person name="Saito T."/>
            <person name="Elias M."/>
            <person name="Schaap P."/>
            <person name="Kay R.R."/>
            <person name="Henrissat B."/>
            <person name="Eichinger L."/>
            <person name="Rivero F."/>
            <person name="Putnam N.H."/>
            <person name="West C.M."/>
            <person name="Loomis W.F."/>
            <person name="Chisholm R.L."/>
            <person name="Shaulsky G."/>
            <person name="Strassmann J.E."/>
            <person name="Queller D.C."/>
            <person name="Kuspa A."/>
            <person name="Grigoriev I.V."/>
        </authorList>
    </citation>
    <scope>NUCLEOTIDE SEQUENCE [LARGE SCALE GENOMIC DNA]</scope>
    <source>
        <strain evidence="15">QSDP1</strain>
    </source>
</reference>
<gene>
    <name evidence="14" type="ORF">DICPUDRAFT_156222</name>
</gene>
<dbReference type="GO" id="GO:0043327">
    <property type="term" value="P:chemotaxis to cAMP"/>
    <property type="evidence" value="ECO:0007669"/>
    <property type="project" value="EnsemblProtists"/>
</dbReference>
<keyword evidence="9" id="KW-0727">SH2 domain</keyword>
<feature type="compositionally biased region" description="Polar residues" evidence="12">
    <location>
        <begin position="719"/>
        <end position="735"/>
    </location>
</feature>
<dbReference type="GO" id="GO:0034485">
    <property type="term" value="F:phosphatidylinositol-3,4,5-trisphosphate 5-phosphatase activity"/>
    <property type="evidence" value="ECO:0007669"/>
    <property type="project" value="UniProtKB-EC"/>
</dbReference>
<evidence type="ECO:0000256" key="5">
    <source>
        <dbReference type="ARBA" id="ARBA00022490"/>
    </source>
</evidence>
<evidence type="ECO:0000256" key="11">
    <source>
        <dbReference type="ARBA" id="ARBA00023212"/>
    </source>
</evidence>
<evidence type="ECO:0000256" key="2">
    <source>
        <dbReference type="ARBA" id="ARBA00004245"/>
    </source>
</evidence>
<keyword evidence="10" id="KW-0472">Membrane</keyword>
<dbReference type="InterPro" id="IPR046985">
    <property type="entry name" value="IP5"/>
</dbReference>
<dbReference type="EMBL" id="GL871225">
    <property type="protein sequence ID" value="EGC31877.1"/>
    <property type="molecule type" value="Genomic_DNA"/>
</dbReference>
<evidence type="ECO:0000256" key="12">
    <source>
        <dbReference type="SAM" id="MobiDB-lite"/>
    </source>
</evidence>
<dbReference type="Proteomes" id="UP000001064">
    <property type="component" value="Unassembled WGS sequence"/>
</dbReference>
<dbReference type="VEuPathDB" id="AmoebaDB:DICPUDRAFT_156222"/>
<feature type="region of interest" description="Disordered" evidence="12">
    <location>
        <begin position="714"/>
        <end position="746"/>
    </location>
</feature>
<evidence type="ECO:0000256" key="9">
    <source>
        <dbReference type="ARBA" id="ARBA00022999"/>
    </source>
</evidence>
<evidence type="ECO:0000256" key="10">
    <source>
        <dbReference type="ARBA" id="ARBA00023136"/>
    </source>
</evidence>
<dbReference type="GeneID" id="10507782"/>
<dbReference type="GO" id="GO:0046856">
    <property type="term" value="P:phosphatidylinositol dephosphorylation"/>
    <property type="evidence" value="ECO:0007669"/>
    <property type="project" value="InterPro"/>
</dbReference>
<feature type="compositionally biased region" description="Low complexity" evidence="12">
    <location>
        <begin position="625"/>
        <end position="659"/>
    </location>
</feature>
<feature type="compositionally biased region" description="Polar residues" evidence="12">
    <location>
        <begin position="671"/>
        <end position="681"/>
    </location>
</feature>
<comment type="subcellular location">
    <subcellularLocation>
        <location evidence="2">Cytoplasm</location>
        <location evidence="2">Cytoskeleton</location>
    </subcellularLocation>
    <subcellularLocation>
        <location evidence="1">Membrane</location>
        <topology evidence="1">Peripheral membrane protein</topology>
    </subcellularLocation>
</comment>
<keyword evidence="5" id="KW-0963">Cytoplasm</keyword>
<feature type="compositionally biased region" description="Low complexity" evidence="12">
    <location>
        <begin position="602"/>
        <end position="612"/>
    </location>
</feature>
<organism evidence="14 15">
    <name type="scientific">Dictyostelium purpureum</name>
    <name type="common">Slime mold</name>
    <dbReference type="NCBI Taxonomy" id="5786"/>
    <lineage>
        <taxon>Eukaryota</taxon>
        <taxon>Amoebozoa</taxon>
        <taxon>Evosea</taxon>
        <taxon>Eumycetozoa</taxon>
        <taxon>Dictyostelia</taxon>
        <taxon>Dictyosteliales</taxon>
        <taxon>Dictyosteliaceae</taxon>
        <taxon>Dictyostelium</taxon>
    </lineage>
</organism>
<dbReference type="STRING" id="5786.F0ZW13"/>
<proteinExistence type="inferred from homology"/>
<keyword evidence="11" id="KW-0206">Cytoskeleton</keyword>
<dbReference type="RefSeq" id="XP_003291611.1">
    <property type="nucleotide sequence ID" value="XM_003291563.1"/>
</dbReference>
<evidence type="ECO:0000313" key="14">
    <source>
        <dbReference type="EMBL" id="EGC31877.1"/>
    </source>
</evidence>
<dbReference type="PANTHER" id="PTHR11200:SF291">
    <property type="entry name" value="INOSITOL 5-PHOSPHATASE"/>
    <property type="match status" value="1"/>
</dbReference>
<protein>
    <recommendedName>
        <fullName evidence="4">phosphatidylinositol-3,4,5-trisphosphate 5-phosphatase</fullName>
        <ecNumber evidence="4">3.1.3.86</ecNumber>
    </recommendedName>
</protein>
<dbReference type="FunFam" id="3.60.10.10:FF:000005">
    <property type="entry name" value="phosphatidylinositol 3,4,5-trisphosphate 5-phosphatase 1"/>
    <property type="match status" value="1"/>
</dbReference>
<dbReference type="GO" id="GO:0005856">
    <property type="term" value="C:cytoskeleton"/>
    <property type="evidence" value="ECO:0007669"/>
    <property type="project" value="UniProtKB-SubCell"/>
</dbReference>
<keyword evidence="15" id="KW-1185">Reference proteome</keyword>
<dbReference type="PANTHER" id="PTHR11200">
    <property type="entry name" value="INOSITOL 5-PHOSPHATASE"/>
    <property type="match status" value="1"/>
</dbReference>
<dbReference type="AlphaFoldDB" id="F0ZW13"/>
<dbReference type="EC" id="3.1.3.86" evidence="4"/>
<keyword evidence="7" id="KW-0378">Hydrolase</keyword>
<evidence type="ECO:0000256" key="3">
    <source>
        <dbReference type="ARBA" id="ARBA00008734"/>
    </source>
</evidence>
<dbReference type="eggNOG" id="KOG0565">
    <property type="taxonomic scope" value="Eukaryota"/>
</dbReference>
<evidence type="ECO:0000256" key="4">
    <source>
        <dbReference type="ARBA" id="ARBA00012981"/>
    </source>
</evidence>
<dbReference type="GO" id="GO:0002376">
    <property type="term" value="P:immune system process"/>
    <property type="evidence" value="ECO:0007669"/>
    <property type="project" value="UniProtKB-KW"/>
</dbReference>
<keyword evidence="8" id="KW-0391">Immunity</keyword>
<dbReference type="OrthoDB" id="62798at2759"/>
<evidence type="ECO:0000256" key="7">
    <source>
        <dbReference type="ARBA" id="ARBA00022801"/>
    </source>
</evidence>
<comment type="similarity">
    <text evidence="3">Belongs to the inositol 1,4,5-trisphosphate 5-phosphatase family.</text>
</comment>
<dbReference type="GO" id="GO:0004439">
    <property type="term" value="F:phosphatidylinositol-4,5-bisphosphate 5-phosphatase activity"/>
    <property type="evidence" value="ECO:0000318"/>
    <property type="project" value="GO_Central"/>
</dbReference>
<dbReference type="Pfam" id="PF22669">
    <property type="entry name" value="Exo_endo_phos2"/>
    <property type="match status" value="1"/>
</dbReference>
<dbReference type="InterPro" id="IPR036691">
    <property type="entry name" value="Endo/exonu/phosph_ase_sf"/>
</dbReference>
<dbReference type="GO" id="GO:0016020">
    <property type="term" value="C:membrane"/>
    <property type="evidence" value="ECO:0007669"/>
    <property type="project" value="UniProtKB-SubCell"/>
</dbReference>
<dbReference type="SMART" id="SM00128">
    <property type="entry name" value="IPPc"/>
    <property type="match status" value="1"/>
</dbReference>
<dbReference type="OMA" id="RRECFYE"/>
<dbReference type="InterPro" id="IPR000300">
    <property type="entry name" value="IPPc"/>
</dbReference>
<sequence>MVPQLRGRAGSLADPKNLNDLENYYKSIKKSILENQFEFIIKKKEKNRTLLVNLKEKSIHIYKLSKRGNKKKFKKYLISDIEKILKDKQDNKEILVFRKSGKKELKLSFINPERRECFYELIWLLMLNKPLPIEEEKASHDRIQIFISTWNMGDAPPPYDEETLSTWIPKNKYDLYVIGVQECEYTPRKQFQECQDDWFYTLASHLGHSYYRVEGTSLVKMRIVIFAKKEHYYKINYIEKKTIGTGIGNIYGNKGATMISLHFFETSFCFISSHFAAHQEKTEARNNNYKDIVKGVEMGNDDLDILNQFNYVFWMGDFNYRIDGLFREEVLLHIKNKNITKLLKYDQLSNQKQQEKVFLGFKEELINFLPTYKTERGIENCYTNTKLRIPSWCDRILFKTLPYSHPITCTEYKSATKVTTSDHVPVFGVYESFVRMPCSPIPITLLLRRCQIFFYDLRAEGLDLVEDDRPPDAHIVFASNSFIQDDIVITHAYKNRNPVFGDLPPIVPIISRQSYLETQHLFLTFFHEDIKLGHAAVPLGIGFNPTPFSFRTRITKNGLNAGTLLGSIHIVYLDNPITSNATIVATTSSLGKSTPELINTYNSNSNNSSPNSSTPPLPPRTWLINNNNNNNNNTTPHSTSSTTTTSTPSSTTTTSTTTTIYPAYPSYLTLEPNSNTTTPILSPNKSSPPPNNVREYLARGLSTASIELDDYSVDDHNSIAGNSPPQHLNSNLNQQLERKHQLRRSV</sequence>
<evidence type="ECO:0000259" key="13">
    <source>
        <dbReference type="SMART" id="SM00128"/>
    </source>
</evidence>
<keyword evidence="6" id="KW-0597">Phosphoprotein</keyword>
<evidence type="ECO:0000256" key="8">
    <source>
        <dbReference type="ARBA" id="ARBA00022859"/>
    </source>
</evidence>
<evidence type="ECO:0000256" key="6">
    <source>
        <dbReference type="ARBA" id="ARBA00022553"/>
    </source>
</evidence>
<evidence type="ECO:0000313" key="15">
    <source>
        <dbReference type="Proteomes" id="UP000001064"/>
    </source>
</evidence>
<feature type="region of interest" description="Disordered" evidence="12">
    <location>
        <begin position="596"/>
        <end position="692"/>
    </location>
</feature>
<dbReference type="Gene3D" id="3.60.10.10">
    <property type="entry name" value="Endonuclease/exonuclease/phosphatase"/>
    <property type="match status" value="1"/>
</dbReference>